<dbReference type="AlphaFoldDB" id="A0A401HRJ8"/>
<dbReference type="EC" id="3.1.21.3" evidence="1"/>
<dbReference type="OrthoDB" id="11644at2157"/>
<evidence type="ECO:0000313" key="1">
    <source>
        <dbReference type="EMBL" id="GBF36878.1"/>
    </source>
</evidence>
<organism evidence="1 2">
    <name type="scientific">Methanofervidicoccus abyssi</name>
    <dbReference type="NCBI Taxonomy" id="2082189"/>
    <lineage>
        <taxon>Archaea</taxon>
        <taxon>Methanobacteriati</taxon>
        <taxon>Methanobacteriota</taxon>
        <taxon>Methanomada group</taxon>
        <taxon>Methanococci</taxon>
        <taxon>Methanococcales</taxon>
        <taxon>Methanofervidicoccus</taxon>
    </lineage>
</organism>
<comment type="caution">
    <text evidence="1">The sequence shown here is derived from an EMBL/GenBank/DDBJ whole genome shotgun (WGS) entry which is preliminary data.</text>
</comment>
<keyword evidence="2" id="KW-1185">Reference proteome</keyword>
<dbReference type="GO" id="GO:0009035">
    <property type="term" value="F:type I site-specific deoxyribonuclease activity"/>
    <property type="evidence" value="ECO:0007669"/>
    <property type="project" value="UniProtKB-EC"/>
</dbReference>
<dbReference type="Proteomes" id="UP000290527">
    <property type="component" value="Unassembled WGS sequence"/>
</dbReference>
<keyword evidence="1" id="KW-0378">Hydrolase</keyword>
<gene>
    <name evidence="1" type="ORF">MHHB_P1108</name>
</gene>
<accession>A0A401HRJ8</accession>
<evidence type="ECO:0000313" key="2">
    <source>
        <dbReference type="Proteomes" id="UP000290527"/>
    </source>
</evidence>
<sequence>MWQAKVQLLKLPKMWKFKEFYSVGEFEKVITLPDRTEAMTKKLAEIFFRKSYKMEKEQLMVSSKIFKS</sequence>
<dbReference type="EMBL" id="BFAX01000004">
    <property type="protein sequence ID" value="GBF36878.1"/>
    <property type="molecule type" value="Genomic_DNA"/>
</dbReference>
<protein>
    <submittedName>
        <fullName evidence="1">Type I restriction enzyme, R subunit</fullName>
        <ecNumber evidence="1">3.1.21.3</ecNumber>
    </submittedName>
</protein>
<proteinExistence type="predicted"/>
<name>A0A401HRJ8_9EURY</name>
<reference evidence="1 2" key="1">
    <citation type="journal article" date="2019" name="Int. J. Syst. Evol. Microbiol.">
        <title>Methanofervidicoccus abyssi gen. nov., sp. nov., a hydrogenotrophic methanogen, isolated from a hydrothermal vent chimney in the Mid-Cayman Spreading Center, the Caribbean Sea.</title>
        <authorList>
            <person name="Sakai S."/>
            <person name="Takaki Y."/>
            <person name="Miyazaki M."/>
            <person name="Ogawara M."/>
            <person name="Yanagawa K."/>
            <person name="Miyazaki J."/>
            <person name="Takai K."/>
        </authorList>
    </citation>
    <scope>NUCLEOTIDE SEQUENCE [LARGE SCALE GENOMIC DNA]</scope>
    <source>
        <strain evidence="1 2">HHB</strain>
    </source>
</reference>